<evidence type="ECO:0000256" key="13">
    <source>
        <dbReference type="ARBA" id="ARBA00023136"/>
    </source>
</evidence>
<feature type="region of interest" description="Disordered" evidence="17">
    <location>
        <begin position="1074"/>
        <end position="1147"/>
    </location>
</feature>
<comment type="similarity">
    <text evidence="2">Belongs to the polyprenol kinase family.</text>
</comment>
<keyword evidence="7" id="KW-0479">Metal-binding</keyword>
<keyword evidence="8" id="KW-0863">Zinc-finger</keyword>
<feature type="domain" description="MYND-type" evidence="18">
    <location>
        <begin position="1451"/>
        <end position="1483"/>
    </location>
</feature>
<comment type="subcellular location">
    <subcellularLocation>
        <location evidence="1">Plastid</location>
        <location evidence="1">Chloroplast membrane</location>
        <topology evidence="1">Multi-pass membrane protein</topology>
    </subcellularLocation>
</comment>
<feature type="compositionally biased region" description="Low complexity" evidence="17">
    <location>
        <begin position="1074"/>
        <end position="1103"/>
    </location>
</feature>
<evidence type="ECO:0000256" key="3">
    <source>
        <dbReference type="ARBA" id="ARBA00022528"/>
    </source>
</evidence>
<evidence type="ECO:0000256" key="16">
    <source>
        <dbReference type="ARBA" id="ARBA00048889"/>
    </source>
</evidence>
<evidence type="ECO:0000256" key="11">
    <source>
        <dbReference type="ARBA" id="ARBA00022946"/>
    </source>
</evidence>
<evidence type="ECO:0000256" key="4">
    <source>
        <dbReference type="ARBA" id="ARBA00022640"/>
    </source>
</evidence>
<feature type="region of interest" description="Disordered" evidence="17">
    <location>
        <begin position="444"/>
        <end position="464"/>
    </location>
</feature>
<dbReference type="Pfam" id="PF01753">
    <property type="entry name" value="zf-MYND"/>
    <property type="match status" value="1"/>
</dbReference>
<evidence type="ECO:0000256" key="15">
    <source>
        <dbReference type="ARBA" id="ARBA00039024"/>
    </source>
</evidence>
<dbReference type="GO" id="GO:0016020">
    <property type="term" value="C:membrane"/>
    <property type="evidence" value="ECO:0007669"/>
    <property type="project" value="UniProtKB-SubCell"/>
</dbReference>
<dbReference type="EC" id="2.7.1.182" evidence="15"/>
<keyword evidence="13" id="KW-0472">Membrane</keyword>
<dbReference type="GO" id="GO:0010276">
    <property type="term" value="F:phytol kinase activity"/>
    <property type="evidence" value="ECO:0007669"/>
    <property type="project" value="UniProtKB-EC"/>
</dbReference>
<keyword evidence="3" id="KW-0150">Chloroplast</keyword>
<keyword evidence="12" id="KW-1133">Transmembrane helix</keyword>
<dbReference type="PANTHER" id="PTHR32523">
    <property type="entry name" value="PHYTOL KINASE 1, CHLOROPLASTIC"/>
    <property type="match status" value="1"/>
</dbReference>
<evidence type="ECO:0000256" key="7">
    <source>
        <dbReference type="ARBA" id="ARBA00022723"/>
    </source>
</evidence>
<evidence type="ECO:0000313" key="19">
    <source>
        <dbReference type="EMBL" id="KAG2425784.1"/>
    </source>
</evidence>
<keyword evidence="11" id="KW-0809">Transit peptide</keyword>
<evidence type="ECO:0000256" key="10">
    <source>
        <dbReference type="ARBA" id="ARBA00022833"/>
    </source>
</evidence>
<evidence type="ECO:0000313" key="20">
    <source>
        <dbReference type="Proteomes" id="UP000650467"/>
    </source>
</evidence>
<evidence type="ECO:0000256" key="17">
    <source>
        <dbReference type="SAM" id="MobiDB-lite"/>
    </source>
</evidence>
<feature type="compositionally biased region" description="Basic and acidic residues" evidence="17">
    <location>
        <begin position="1110"/>
        <end position="1120"/>
    </location>
</feature>
<keyword evidence="9" id="KW-0418">Kinase</keyword>
<proteinExistence type="inferred from homology"/>
<dbReference type="EMBL" id="JAEHOC010000052">
    <property type="protein sequence ID" value="KAG2425784.1"/>
    <property type="molecule type" value="Genomic_DNA"/>
</dbReference>
<evidence type="ECO:0000256" key="9">
    <source>
        <dbReference type="ARBA" id="ARBA00022777"/>
    </source>
</evidence>
<dbReference type="GO" id="GO:0008270">
    <property type="term" value="F:zinc ion binding"/>
    <property type="evidence" value="ECO:0007669"/>
    <property type="project" value="UniProtKB-KW"/>
</dbReference>
<keyword evidence="4" id="KW-0934">Plastid</keyword>
<reference evidence="19" key="1">
    <citation type="journal article" date="2020" name="bioRxiv">
        <title>Comparative genomics of Chlamydomonas.</title>
        <authorList>
            <person name="Craig R.J."/>
            <person name="Hasan A.R."/>
            <person name="Ness R.W."/>
            <person name="Keightley P.D."/>
        </authorList>
    </citation>
    <scope>NUCLEOTIDE SEQUENCE</scope>
    <source>
        <strain evidence="19">SAG 7.73</strain>
    </source>
</reference>
<keyword evidence="20" id="KW-1185">Reference proteome</keyword>
<dbReference type="GO" id="GO:0009507">
    <property type="term" value="C:chloroplast"/>
    <property type="evidence" value="ECO:0007669"/>
    <property type="project" value="UniProtKB-SubCell"/>
</dbReference>
<evidence type="ECO:0000256" key="2">
    <source>
        <dbReference type="ARBA" id="ARBA00010794"/>
    </source>
</evidence>
<evidence type="ECO:0000256" key="14">
    <source>
        <dbReference type="ARBA" id="ARBA00024015"/>
    </source>
</evidence>
<gene>
    <name evidence="19" type="ORF">HXX76_013409</name>
</gene>
<keyword evidence="5" id="KW-0808">Transferase</keyword>
<accession>A0A835SF15</accession>
<dbReference type="InterPro" id="IPR039606">
    <property type="entry name" value="Phytol/farnesol_kinase"/>
</dbReference>
<evidence type="ECO:0000256" key="6">
    <source>
        <dbReference type="ARBA" id="ARBA00022692"/>
    </source>
</evidence>
<keyword evidence="10" id="KW-0862">Zinc</keyword>
<organism evidence="19 20">
    <name type="scientific">Chlamydomonas incerta</name>
    <dbReference type="NCBI Taxonomy" id="51695"/>
    <lineage>
        <taxon>Eukaryota</taxon>
        <taxon>Viridiplantae</taxon>
        <taxon>Chlorophyta</taxon>
        <taxon>core chlorophytes</taxon>
        <taxon>Chlorophyceae</taxon>
        <taxon>CS clade</taxon>
        <taxon>Chlamydomonadales</taxon>
        <taxon>Chlamydomonadaceae</taxon>
        <taxon>Chlamydomonas</taxon>
    </lineage>
</organism>
<sequence length="1487" mass="149864">MRAARARSSAASESAALRALRKIAACADELLTAPRISRLLPELDVDMFDDLEEAVNAAWQSAWCERRLRIRLCQALGTLARRLTQRVQAGVAGDDRELSTPFQCFLALNDGFCNLVSDQGAPVPADVRVELIKLMLDSDLLPALVHLAAATAEAEARETAQRVGVLRAVASTRPTGGSRHRHRAAASAMRGDQAATLRCVTTMGACTCMVEALTNAAVALGEDVDGLRAVGLHAALERSGALGWVARSVLRELAALGEAGAAEKEAAVVAAAAAHGASRAGTGRAGATAAAGPGSAGAAASASAGSTSAAGAGAGPPAASPAAMQYPDVVVGQAKQVAAIITDMWTVYEVFCKQAAVATVPDAATAAAASSTATAAAADTAVASRRRAIHTCWLERQLFDPGMQHFLLLHVLAQVTAADNGSSYGLEPWQQLPRLLDPWQHEEAHALSGRPPSQQAAGGSTGVGPSNEWLLADVTLAALEMWLLARPQPQPPAAIAVVATAAHTRRTAAPEGSSGAVAAPVAAAAAHAAGFISITAGGGGEAVQPMGGSAVGSGGMGGGLRRPPLPVRGFESLLLRLVDTCLAALAPGVAYCRRQQQLCRQHQSSGGGGGARQQALGAAAALAAKAAQAAADDTPPAWAPVLRPGACRFPPRGSLVAAAKALLLAVSNRQLQQAQQAQQQVPLQPRPPLASPAAAAKAELRSAAADDDGGGWTQRQRQGDVRALWRPLVRVAHACVDTAAAAGTDLGDCERVRDGTGAAVGPANPCYPEALAALPALERAMCPEGGLCILPLPAGRNRLFSLPPAPLPGQAAALSSGYLSALERLLRARHRTAAGAGLERCRGGRGLLSGGASFGLFAGAFRSFEPTWAAAFAYGRPGEVASLVATSAQILKLMASTVAWTPLPPPPPPGGLPDTGHGSCGSVSGSPAAEAELLALCRALLTGPNLLQGLLTWLAESAAAGDAAAGPAAAAGLAPAGGCWWQRRWSRVLGSGTESVSHGGGGGPSTAAVTDKAATATAAAASAAEYDWGLPRPALQALALSSLTLRRRWLQAQGRAVHLLCVRACAQLEAARAAAKDSSPGNSSTSSSSSSSSSSNLGGAVSSRTTPAETTKRTAPDRQQQELPQTGATSSSERRHQDHPPAAQVSAAQQASIRAALGAARLVFAAAAPALHAFTACRDATGEAAMAAVRVRATTGTGTGTADAGGSSAGRGGGVDAAAMAVAAEAASAAAAWTLPLLEALPPCLVSCTQLLVNAAETEVEPHAALLPDVRRAARALLLLTARMPLAAAERLQDCKVAFHSVHVTPAAAPAVPVAGVLLAPLAAALQVLLVRQSGPLWSALEVAGDVLRRGGTMGPGEPEALLVVFCDRDRGGGGGGGCVGGGGGSGGECASWEEDYDDSGADSCARRVAALLPPPPLAAELLGLPPSALEGCSNGACVRLPGDSAAGAPSLQRCGGRCGGAVAYCCKACQVEHWRAGHKEECGPRQ</sequence>
<feature type="region of interest" description="Disordered" evidence="17">
    <location>
        <begin position="904"/>
        <end position="923"/>
    </location>
</feature>
<dbReference type="InterPro" id="IPR002893">
    <property type="entry name" value="Znf_MYND"/>
</dbReference>
<comment type="catalytic activity">
    <reaction evidence="16">
        <text>phytol + CTP = phytyl phosphate + CDP + H(+)</text>
        <dbReference type="Rhea" id="RHEA:38055"/>
        <dbReference type="ChEBI" id="CHEBI:15378"/>
        <dbReference type="ChEBI" id="CHEBI:17327"/>
        <dbReference type="ChEBI" id="CHEBI:37563"/>
        <dbReference type="ChEBI" id="CHEBI:58069"/>
        <dbReference type="ChEBI" id="CHEBI:75483"/>
        <dbReference type="EC" id="2.7.1.182"/>
    </reaction>
</comment>
<dbReference type="Gene3D" id="6.10.140.2220">
    <property type="match status" value="1"/>
</dbReference>
<evidence type="ECO:0000256" key="5">
    <source>
        <dbReference type="ARBA" id="ARBA00022679"/>
    </source>
</evidence>
<evidence type="ECO:0000256" key="1">
    <source>
        <dbReference type="ARBA" id="ARBA00004508"/>
    </source>
</evidence>
<evidence type="ECO:0000256" key="8">
    <source>
        <dbReference type="ARBA" id="ARBA00022771"/>
    </source>
</evidence>
<comment type="pathway">
    <text evidence="14">Cofactor biosynthesis; tocopherol biosynthesis.</text>
</comment>
<feature type="compositionally biased region" description="Polar residues" evidence="17">
    <location>
        <begin position="1121"/>
        <end position="1131"/>
    </location>
</feature>
<dbReference type="PANTHER" id="PTHR32523:SF8">
    <property type="entry name" value="DOLICHOL KINASE"/>
    <property type="match status" value="1"/>
</dbReference>
<evidence type="ECO:0000259" key="18">
    <source>
        <dbReference type="Pfam" id="PF01753"/>
    </source>
</evidence>
<keyword evidence="6" id="KW-0812">Transmembrane</keyword>
<evidence type="ECO:0000256" key="12">
    <source>
        <dbReference type="ARBA" id="ARBA00022989"/>
    </source>
</evidence>
<comment type="caution">
    <text evidence="19">The sequence shown here is derived from an EMBL/GenBank/DDBJ whole genome shotgun (WGS) entry which is preliminary data.</text>
</comment>
<protein>
    <recommendedName>
        <fullName evidence="15">phytol kinase</fullName>
        <ecNumber evidence="15">2.7.1.182</ecNumber>
    </recommendedName>
</protein>
<name>A0A835SF15_CHLIN</name>
<dbReference type="Proteomes" id="UP000650467">
    <property type="component" value="Unassembled WGS sequence"/>
</dbReference>